<evidence type="ECO:0000313" key="1">
    <source>
        <dbReference type="EMBL" id="KLU84952.1"/>
    </source>
</evidence>
<dbReference type="EMBL" id="GL876968">
    <property type="protein sequence ID" value="KLU84952.1"/>
    <property type="molecule type" value="Genomic_DNA"/>
</dbReference>
<proteinExistence type="predicted"/>
<protein>
    <submittedName>
        <fullName evidence="1">Uncharacterized protein</fullName>
    </submittedName>
</protein>
<reference evidence="1" key="1">
    <citation type="submission" date="2010-05" db="EMBL/GenBank/DDBJ databases">
        <title>The Genome Sequence of Magnaporthe poae strain ATCC 64411.</title>
        <authorList>
            <consortium name="The Broad Institute Genome Sequencing Platform"/>
            <consortium name="Broad Institute Genome Sequencing Center for Infectious Disease"/>
            <person name="Ma L.-J."/>
            <person name="Dead R."/>
            <person name="Young S."/>
            <person name="Zeng Q."/>
            <person name="Koehrsen M."/>
            <person name="Alvarado L."/>
            <person name="Berlin A."/>
            <person name="Chapman S.B."/>
            <person name="Chen Z."/>
            <person name="Freedman E."/>
            <person name="Gellesch M."/>
            <person name="Goldberg J."/>
            <person name="Griggs A."/>
            <person name="Gujja S."/>
            <person name="Heilman E.R."/>
            <person name="Heiman D."/>
            <person name="Hepburn T."/>
            <person name="Howarth C."/>
            <person name="Jen D."/>
            <person name="Larson L."/>
            <person name="Mehta T."/>
            <person name="Neiman D."/>
            <person name="Pearson M."/>
            <person name="Roberts A."/>
            <person name="Saif S."/>
            <person name="Shea T."/>
            <person name="Shenoy N."/>
            <person name="Sisk P."/>
            <person name="Stolte C."/>
            <person name="Sykes S."/>
            <person name="Walk T."/>
            <person name="White J."/>
            <person name="Yandava C."/>
            <person name="Haas B."/>
            <person name="Nusbaum C."/>
            <person name="Birren B."/>
        </authorList>
    </citation>
    <scope>NUCLEOTIDE SEQUENCE</scope>
    <source>
        <strain evidence="1">ATCC 64411</strain>
    </source>
</reference>
<accession>A0A0H2TN64</accession>
<reference evidence="1" key="2">
    <citation type="submission" date="2011-03" db="EMBL/GenBank/DDBJ databases">
        <title>Annotation of Magnaporthe poae ATCC 64411.</title>
        <authorList>
            <person name="Ma L.-J."/>
            <person name="Dead R."/>
            <person name="Young S.K."/>
            <person name="Zeng Q."/>
            <person name="Gargeya S."/>
            <person name="Fitzgerald M."/>
            <person name="Haas B."/>
            <person name="Abouelleil A."/>
            <person name="Alvarado L."/>
            <person name="Arachchi H.M."/>
            <person name="Berlin A."/>
            <person name="Brown A."/>
            <person name="Chapman S.B."/>
            <person name="Chen Z."/>
            <person name="Dunbar C."/>
            <person name="Freedman E."/>
            <person name="Gearin G."/>
            <person name="Gellesch M."/>
            <person name="Goldberg J."/>
            <person name="Griggs A."/>
            <person name="Gujja S."/>
            <person name="Heiman D."/>
            <person name="Howarth C."/>
            <person name="Larson L."/>
            <person name="Lui A."/>
            <person name="MacDonald P.J.P."/>
            <person name="Mehta T."/>
            <person name="Montmayeur A."/>
            <person name="Murphy C."/>
            <person name="Neiman D."/>
            <person name="Pearson M."/>
            <person name="Priest M."/>
            <person name="Roberts A."/>
            <person name="Saif S."/>
            <person name="Shea T."/>
            <person name="Shenoy N."/>
            <person name="Sisk P."/>
            <person name="Stolte C."/>
            <person name="Sykes S."/>
            <person name="Yandava C."/>
            <person name="Wortman J."/>
            <person name="Nusbaum C."/>
            <person name="Birren B."/>
        </authorList>
    </citation>
    <scope>NUCLEOTIDE SEQUENCE</scope>
    <source>
        <strain evidence="1">ATCC 64411</strain>
    </source>
</reference>
<dbReference type="AlphaFoldDB" id="A0A0H2TN64"/>
<name>A0A0H2TN64_MAGP6</name>
<gene>
    <name evidence="1" type="ORF">MAPG_03986</name>
</gene>
<feature type="non-terminal residue" evidence="1">
    <location>
        <position position="1"/>
    </location>
</feature>
<sequence>AKWHGSRRESITTGTLLRTFQAPKTILALPANDNVACGALYCIPSAIIGRSGLSCTSRLLVKRRLWRVIINQTRVTRRSFPFGDNYETCNIIRPGRKKQSNVFPVSPALEKVEQGNLMIAAVLGSGWAFSI</sequence>
<dbReference type="VEuPathDB" id="FungiDB:MAPG_03986"/>
<organism evidence="1">
    <name type="scientific">Magnaporthiopsis poae (strain ATCC 64411 / 73-15)</name>
    <name type="common">Kentucky bluegrass fungus</name>
    <name type="synonym">Magnaporthe poae</name>
    <dbReference type="NCBI Taxonomy" id="644358"/>
    <lineage>
        <taxon>Eukaryota</taxon>
        <taxon>Fungi</taxon>
        <taxon>Dikarya</taxon>
        <taxon>Ascomycota</taxon>
        <taxon>Pezizomycotina</taxon>
        <taxon>Sordariomycetes</taxon>
        <taxon>Sordariomycetidae</taxon>
        <taxon>Magnaporthales</taxon>
        <taxon>Magnaporthaceae</taxon>
        <taxon>Magnaporthiopsis</taxon>
    </lineage>
</organism>